<evidence type="ECO:0000256" key="2">
    <source>
        <dbReference type="ARBA" id="ARBA00006679"/>
    </source>
</evidence>
<dbReference type="InterPro" id="IPR032808">
    <property type="entry name" value="DoxX"/>
</dbReference>
<organism evidence="8 9">
    <name type="scientific">Sphingopyxis alaskensis (strain DSM 13593 / LMG 18877 / RB2256)</name>
    <name type="common">Sphingomonas alaskensis</name>
    <dbReference type="NCBI Taxonomy" id="317655"/>
    <lineage>
        <taxon>Bacteria</taxon>
        <taxon>Pseudomonadati</taxon>
        <taxon>Pseudomonadota</taxon>
        <taxon>Alphaproteobacteria</taxon>
        <taxon>Sphingomonadales</taxon>
        <taxon>Sphingomonadaceae</taxon>
        <taxon>Sphingopyxis</taxon>
    </lineage>
</organism>
<dbReference type="KEGG" id="sal:Sala_2944"/>
<comment type="similarity">
    <text evidence="2">Belongs to the DoxX family.</text>
</comment>
<keyword evidence="5 7" id="KW-1133">Transmembrane helix</keyword>
<proteinExistence type="inferred from homology"/>
<dbReference type="Pfam" id="PF07681">
    <property type="entry name" value="DoxX"/>
    <property type="match status" value="1"/>
</dbReference>
<dbReference type="InterPro" id="IPR051907">
    <property type="entry name" value="DoxX-like_oxidoreductase"/>
</dbReference>
<evidence type="ECO:0000256" key="6">
    <source>
        <dbReference type="ARBA" id="ARBA00023136"/>
    </source>
</evidence>
<feature type="transmembrane region" description="Helical" evidence="7">
    <location>
        <begin position="88"/>
        <end position="107"/>
    </location>
</feature>
<feature type="transmembrane region" description="Helical" evidence="7">
    <location>
        <begin position="113"/>
        <end position="132"/>
    </location>
</feature>
<dbReference type="HOGENOM" id="CLU_152595_0_0_5"/>
<dbReference type="OrthoDB" id="8778559at2"/>
<evidence type="ECO:0000313" key="9">
    <source>
        <dbReference type="Proteomes" id="UP000006578"/>
    </source>
</evidence>
<dbReference type="AlphaFoldDB" id="Q1GNX3"/>
<keyword evidence="4 7" id="KW-0812">Transmembrane</keyword>
<dbReference type="eggNOG" id="COG2259">
    <property type="taxonomic scope" value="Bacteria"/>
</dbReference>
<feature type="transmembrane region" description="Helical" evidence="7">
    <location>
        <begin position="57"/>
        <end position="76"/>
    </location>
</feature>
<name>Q1GNX3_SPHAL</name>
<evidence type="ECO:0000256" key="4">
    <source>
        <dbReference type="ARBA" id="ARBA00022692"/>
    </source>
</evidence>
<protein>
    <submittedName>
        <fullName evidence="8">DoxX</fullName>
    </submittedName>
</protein>
<evidence type="ECO:0000256" key="1">
    <source>
        <dbReference type="ARBA" id="ARBA00004651"/>
    </source>
</evidence>
<dbReference type="STRING" id="317655.Sala_2944"/>
<evidence type="ECO:0000256" key="5">
    <source>
        <dbReference type="ARBA" id="ARBA00022989"/>
    </source>
</evidence>
<dbReference type="Proteomes" id="UP000006578">
    <property type="component" value="Chromosome"/>
</dbReference>
<dbReference type="PANTHER" id="PTHR33452:SF1">
    <property type="entry name" value="INNER MEMBRANE PROTEIN YPHA-RELATED"/>
    <property type="match status" value="1"/>
</dbReference>
<comment type="subcellular location">
    <subcellularLocation>
        <location evidence="1">Cell membrane</location>
        <topology evidence="1">Multi-pass membrane protein</topology>
    </subcellularLocation>
</comment>
<gene>
    <name evidence="8" type="ordered locus">Sala_2944</name>
</gene>
<dbReference type="PANTHER" id="PTHR33452">
    <property type="entry name" value="OXIDOREDUCTASE CATD-RELATED"/>
    <property type="match status" value="1"/>
</dbReference>
<keyword evidence="9" id="KW-1185">Reference proteome</keyword>
<accession>Q1GNX3</accession>
<keyword evidence="6 7" id="KW-0472">Membrane</keyword>
<evidence type="ECO:0000256" key="3">
    <source>
        <dbReference type="ARBA" id="ARBA00022475"/>
    </source>
</evidence>
<keyword evidence="3" id="KW-1003">Cell membrane</keyword>
<evidence type="ECO:0000313" key="8">
    <source>
        <dbReference type="EMBL" id="ABF54649.1"/>
    </source>
</evidence>
<reference evidence="8 9" key="1">
    <citation type="journal article" date="2009" name="Proc. Natl. Acad. Sci. U.S.A.">
        <title>The genomic basis of trophic strategy in marine bacteria.</title>
        <authorList>
            <person name="Lauro F.M."/>
            <person name="McDougald D."/>
            <person name="Thomas T."/>
            <person name="Williams T.J."/>
            <person name="Egan S."/>
            <person name="Rice S."/>
            <person name="DeMaere M.Z."/>
            <person name="Ting L."/>
            <person name="Ertan H."/>
            <person name="Johnson J."/>
            <person name="Ferriera S."/>
            <person name="Lapidus A."/>
            <person name="Anderson I."/>
            <person name="Kyrpides N."/>
            <person name="Munk A.C."/>
            <person name="Detter C."/>
            <person name="Han C.S."/>
            <person name="Brown M.V."/>
            <person name="Robb F.T."/>
            <person name="Kjelleberg S."/>
            <person name="Cavicchioli R."/>
        </authorList>
    </citation>
    <scope>NUCLEOTIDE SEQUENCE [LARGE SCALE GENOMIC DNA]</scope>
    <source>
        <strain evidence="9">DSM 13593 / LMG 18877 / RB2256</strain>
    </source>
</reference>
<evidence type="ECO:0000256" key="7">
    <source>
        <dbReference type="SAM" id="Phobius"/>
    </source>
</evidence>
<dbReference type="EMBL" id="CP000356">
    <property type="protein sequence ID" value="ABF54649.1"/>
    <property type="molecule type" value="Genomic_DNA"/>
</dbReference>
<dbReference type="GO" id="GO:0005886">
    <property type="term" value="C:plasma membrane"/>
    <property type="evidence" value="ECO:0007669"/>
    <property type="project" value="UniProtKB-SubCell"/>
</dbReference>
<sequence length="140" mass="15291">MLLSGSQAPADRAERVLDILRITVALLILIHGVYRLAADLVVPFGTWLDSLGFPYGYGWAMAVTLYELVGPALMLARRWTSLAALGHAFILTLGMFLVHMPAGWFVVGGGRNGMEYSVFLIVSLLAIAWAFWPVRDGAAR</sequence>
<feature type="transmembrane region" description="Helical" evidence="7">
    <location>
        <begin position="20"/>
        <end position="37"/>
    </location>
</feature>
<dbReference type="RefSeq" id="WP_011543213.1">
    <property type="nucleotide sequence ID" value="NC_008048.1"/>
</dbReference>